<organism evidence="1 2">
    <name type="scientific">Clostridium thailandense</name>
    <dbReference type="NCBI Taxonomy" id="2794346"/>
    <lineage>
        <taxon>Bacteria</taxon>
        <taxon>Bacillati</taxon>
        <taxon>Bacillota</taxon>
        <taxon>Clostridia</taxon>
        <taxon>Eubacteriales</taxon>
        <taxon>Clostridiaceae</taxon>
        <taxon>Clostridium</taxon>
    </lineage>
</organism>
<evidence type="ECO:0000313" key="2">
    <source>
        <dbReference type="Proteomes" id="UP000694308"/>
    </source>
</evidence>
<proteinExistence type="predicted"/>
<accession>A0A949TW32</accession>
<protein>
    <submittedName>
        <fullName evidence="1">Uncharacterized protein</fullName>
    </submittedName>
</protein>
<dbReference type="EMBL" id="JAEEGC010000026">
    <property type="protein sequence ID" value="MBV7272530.1"/>
    <property type="molecule type" value="Genomic_DNA"/>
</dbReference>
<dbReference type="AlphaFoldDB" id="A0A949TW32"/>
<gene>
    <name evidence="1" type="ORF">I6U48_06315</name>
</gene>
<comment type="caution">
    <text evidence="1">The sequence shown here is derived from an EMBL/GenBank/DDBJ whole genome shotgun (WGS) entry which is preliminary data.</text>
</comment>
<reference evidence="1" key="1">
    <citation type="submission" date="2020-12" db="EMBL/GenBank/DDBJ databases">
        <title>Clostridium thailandense sp. nov., a novel acetogenic bacterium isolated from peat land soil in Thailand.</title>
        <authorList>
            <person name="Chaikitkaew S."/>
            <person name="Birkeland N.K."/>
        </authorList>
    </citation>
    <scope>NUCLEOTIDE SEQUENCE</scope>
    <source>
        <strain evidence="1">PL3</strain>
    </source>
</reference>
<evidence type="ECO:0000313" key="1">
    <source>
        <dbReference type="EMBL" id="MBV7272530.1"/>
    </source>
</evidence>
<name>A0A949TW32_9CLOT</name>
<sequence length="49" mass="5728">MKVNEDKTQDVRLAKLPVLSKQGKYKLYDKDCGKVYELREDAKVTVNIR</sequence>
<keyword evidence="2" id="KW-1185">Reference proteome</keyword>
<dbReference type="RefSeq" id="WP_218319565.1">
    <property type="nucleotide sequence ID" value="NZ_JAEEGC010000026.1"/>
</dbReference>
<dbReference type="Proteomes" id="UP000694308">
    <property type="component" value="Unassembled WGS sequence"/>
</dbReference>